<keyword evidence="4" id="KW-0520">NAD</keyword>
<dbReference type="NCBIfam" id="NF005164">
    <property type="entry name" value="PRK06638.1-4"/>
    <property type="match status" value="1"/>
</dbReference>
<dbReference type="Proteomes" id="UP001239019">
    <property type="component" value="Unassembled WGS sequence"/>
</dbReference>
<evidence type="ECO:0000313" key="6">
    <source>
        <dbReference type="Proteomes" id="UP001239019"/>
    </source>
</evidence>
<keyword evidence="6" id="KW-1185">Reference proteome</keyword>
<feature type="transmembrane region" description="Helical" evidence="4">
    <location>
        <begin position="89"/>
        <end position="109"/>
    </location>
</feature>
<proteinExistence type="inferred from homology"/>
<sequence length="199" mass="22022">MELVIFYAFAALVVGAALGVITARNPVHSVLFLIMSFVFSAGLWILLEAEFLGIALILVYVGAVMVLFLFVVMMLDINVSTLRSGFARNAPLGVAVAAALIAMLAYVIWVRDLGIEMMARPERAPADYDNTGALGQLMYTEYVYPFEIAGIILLVGIVAAISLTMRRREGTKHQDPAKQVRVRREDRVRLVNMRSEKKD</sequence>
<comment type="subunit">
    <text evidence="3">Composed of 13 different subunits. Subunits NuoA, H, J, K, L, M, N constitute the membrane sector of the complex.</text>
</comment>
<dbReference type="GO" id="GO:0050136">
    <property type="term" value="F:NADH dehydrogenase (quinone) (non-electrogenic) activity"/>
    <property type="evidence" value="ECO:0007669"/>
    <property type="project" value="UniProtKB-EC"/>
</dbReference>
<feature type="transmembrane region" description="Helical" evidence="4">
    <location>
        <begin position="142"/>
        <end position="163"/>
    </location>
</feature>
<dbReference type="InterPro" id="IPR001457">
    <property type="entry name" value="NADH_UbQ/plastoQ_OxRdtase_su6"/>
</dbReference>
<dbReference type="InterPro" id="IPR042106">
    <property type="entry name" value="Nuo/plastoQ_OxRdtase_6_NuoJ"/>
</dbReference>
<feature type="transmembrane region" description="Helical" evidence="4">
    <location>
        <begin position="30"/>
        <end position="47"/>
    </location>
</feature>
<keyword evidence="4" id="KW-1133">Transmembrane helix</keyword>
<keyword evidence="4" id="KW-0472">Membrane</keyword>
<keyword evidence="4" id="KW-1003">Cell membrane</keyword>
<comment type="subcellular location">
    <subcellularLocation>
        <location evidence="4">Cell membrane</location>
        <topology evidence="4">Multi-pass membrane protein</topology>
    </subcellularLocation>
</comment>
<comment type="catalytic activity">
    <reaction evidence="4">
        <text>a quinone + NADH + 5 H(+)(in) = a quinol + NAD(+) + 4 H(+)(out)</text>
        <dbReference type="Rhea" id="RHEA:57888"/>
        <dbReference type="ChEBI" id="CHEBI:15378"/>
        <dbReference type="ChEBI" id="CHEBI:24646"/>
        <dbReference type="ChEBI" id="CHEBI:57540"/>
        <dbReference type="ChEBI" id="CHEBI:57945"/>
        <dbReference type="ChEBI" id="CHEBI:132124"/>
    </reaction>
</comment>
<reference evidence="5 6" key="1">
    <citation type="submission" date="2023-08" db="EMBL/GenBank/DDBJ databases">
        <title>Whole-genome sequencing of halo(alkali)philic microorganisms from hypersaline lakes.</title>
        <authorList>
            <person name="Sorokin D.Y."/>
            <person name="Abbas B."/>
            <person name="Merkel A.Y."/>
        </authorList>
    </citation>
    <scope>NUCLEOTIDE SEQUENCE [LARGE SCALE GENOMIC DNA]</scope>
    <source>
        <strain evidence="5 6">AB-CW4</strain>
    </source>
</reference>
<accession>A0ABU0W544</accession>
<feature type="transmembrane region" description="Helical" evidence="4">
    <location>
        <begin position="6"/>
        <end position="23"/>
    </location>
</feature>
<dbReference type="EMBL" id="JAVDDT010000002">
    <property type="protein sequence ID" value="MDQ2069138.1"/>
    <property type="molecule type" value="Genomic_DNA"/>
</dbReference>
<dbReference type="PANTHER" id="PTHR33269:SF17">
    <property type="entry name" value="NADH-UBIQUINONE OXIDOREDUCTASE CHAIN 6"/>
    <property type="match status" value="1"/>
</dbReference>
<keyword evidence="4" id="KW-0812">Transmembrane</keyword>
<protein>
    <recommendedName>
        <fullName evidence="2 4">NADH-quinone oxidoreductase subunit J</fullName>
        <ecNumber evidence="4">7.1.1.-</ecNumber>
    </recommendedName>
</protein>
<comment type="function">
    <text evidence="4">NDH-1 shuttles electrons from NADH, via FMN and iron-sulfur (Fe-S) centers, to quinones in the respiratory chain. Couples the redox reaction to proton translocation (for every two electrons transferred, four hydrogen ions are translocated across the cytoplasmic membrane), and thus conserves the redox energy in a proton gradient.</text>
</comment>
<keyword evidence="5" id="KW-0560">Oxidoreductase</keyword>
<dbReference type="PANTHER" id="PTHR33269">
    <property type="entry name" value="NADH-UBIQUINONE OXIDOREDUCTASE CHAIN 6"/>
    <property type="match status" value="1"/>
</dbReference>
<comment type="similarity">
    <text evidence="1 4">Belongs to the complex I subunit 6 family.</text>
</comment>
<comment type="caution">
    <text evidence="5">The sequence shown here is derived from an EMBL/GenBank/DDBJ whole genome shotgun (WGS) entry which is preliminary data.</text>
</comment>
<organism evidence="5 6">
    <name type="scientific">Natronospira bacteriovora</name>
    <dbReference type="NCBI Taxonomy" id="3069753"/>
    <lineage>
        <taxon>Bacteria</taxon>
        <taxon>Pseudomonadati</taxon>
        <taxon>Pseudomonadota</taxon>
        <taxon>Gammaproteobacteria</taxon>
        <taxon>Natronospirales</taxon>
        <taxon>Natronospiraceae</taxon>
        <taxon>Natronospira</taxon>
    </lineage>
</organism>
<evidence type="ECO:0000256" key="4">
    <source>
        <dbReference type="RuleBase" id="RU004429"/>
    </source>
</evidence>
<evidence type="ECO:0000256" key="2">
    <source>
        <dbReference type="ARBA" id="ARBA00019907"/>
    </source>
</evidence>
<feature type="transmembrane region" description="Helical" evidence="4">
    <location>
        <begin position="53"/>
        <end position="77"/>
    </location>
</feature>
<dbReference type="EC" id="7.1.1.-" evidence="4"/>
<evidence type="ECO:0000313" key="5">
    <source>
        <dbReference type="EMBL" id="MDQ2069138.1"/>
    </source>
</evidence>
<name>A0ABU0W544_9GAMM</name>
<dbReference type="Gene3D" id="1.20.120.1200">
    <property type="entry name" value="NADH-ubiquinone/plastoquinone oxidoreductase chain 6, subunit NuoJ"/>
    <property type="match status" value="1"/>
</dbReference>
<dbReference type="Pfam" id="PF00499">
    <property type="entry name" value="Oxidored_q3"/>
    <property type="match status" value="1"/>
</dbReference>
<gene>
    <name evidence="5" type="ORF">RBH19_04560</name>
</gene>
<evidence type="ECO:0000256" key="1">
    <source>
        <dbReference type="ARBA" id="ARBA00005698"/>
    </source>
</evidence>
<dbReference type="RefSeq" id="WP_306727631.1">
    <property type="nucleotide sequence ID" value="NZ_JAVDDT010000002.1"/>
</dbReference>
<evidence type="ECO:0000256" key="3">
    <source>
        <dbReference type="ARBA" id="ARBA00025811"/>
    </source>
</evidence>
<keyword evidence="4" id="KW-0874">Quinone</keyword>